<name>A0A7S4B3Y2_CHRCT</name>
<evidence type="ECO:0000313" key="4">
    <source>
        <dbReference type="EMBL" id="CAE0753178.1"/>
    </source>
</evidence>
<feature type="region of interest" description="Disordered" evidence="3">
    <location>
        <begin position="960"/>
        <end position="979"/>
    </location>
</feature>
<dbReference type="PROSITE" id="PS50194">
    <property type="entry name" value="FILAMIN_REPEAT"/>
    <property type="match status" value="4"/>
</dbReference>
<dbReference type="GO" id="GO:0030036">
    <property type="term" value="P:actin cytoskeleton organization"/>
    <property type="evidence" value="ECO:0007669"/>
    <property type="project" value="InterPro"/>
</dbReference>
<dbReference type="InterPro" id="IPR014756">
    <property type="entry name" value="Ig_E-set"/>
</dbReference>
<organism evidence="4">
    <name type="scientific">Chrysotila carterae</name>
    <name type="common">Marine alga</name>
    <name type="synonym">Syracosphaera carterae</name>
    <dbReference type="NCBI Taxonomy" id="13221"/>
    <lineage>
        <taxon>Eukaryota</taxon>
        <taxon>Haptista</taxon>
        <taxon>Haptophyta</taxon>
        <taxon>Prymnesiophyceae</taxon>
        <taxon>Isochrysidales</taxon>
        <taxon>Isochrysidaceae</taxon>
        <taxon>Chrysotila</taxon>
    </lineage>
</organism>
<reference evidence="4" key="1">
    <citation type="submission" date="2021-01" db="EMBL/GenBank/DDBJ databases">
        <authorList>
            <person name="Corre E."/>
            <person name="Pelletier E."/>
            <person name="Niang G."/>
            <person name="Scheremetjew M."/>
            <person name="Finn R."/>
            <person name="Kale V."/>
            <person name="Holt S."/>
            <person name="Cochrane G."/>
            <person name="Meng A."/>
            <person name="Brown T."/>
            <person name="Cohen L."/>
        </authorList>
    </citation>
    <scope>NUCLEOTIDE SEQUENCE</scope>
    <source>
        <strain evidence="4">CCMP645</strain>
    </source>
</reference>
<feature type="repeat" description="Filamin" evidence="2">
    <location>
        <begin position="106"/>
        <end position="206"/>
    </location>
</feature>
<feature type="region of interest" description="Disordered" evidence="3">
    <location>
        <begin position="858"/>
        <end position="898"/>
    </location>
</feature>
<proteinExistence type="predicted"/>
<feature type="compositionally biased region" description="Low complexity" evidence="3">
    <location>
        <begin position="867"/>
        <end position="877"/>
    </location>
</feature>
<dbReference type="SUPFAM" id="SSF81296">
    <property type="entry name" value="E set domains"/>
    <property type="match status" value="4"/>
</dbReference>
<dbReference type="InterPro" id="IPR044801">
    <property type="entry name" value="Filamin"/>
</dbReference>
<feature type="compositionally biased region" description="Polar residues" evidence="3">
    <location>
        <begin position="969"/>
        <end position="979"/>
    </location>
</feature>
<feature type="compositionally biased region" description="Low complexity" evidence="3">
    <location>
        <begin position="923"/>
        <end position="935"/>
    </location>
</feature>
<keyword evidence="1" id="KW-0677">Repeat</keyword>
<evidence type="ECO:0008006" key="5">
    <source>
        <dbReference type="Google" id="ProtNLM"/>
    </source>
</evidence>
<dbReference type="PANTHER" id="PTHR38537:SF8">
    <property type="entry name" value="FILAMIN-A"/>
    <property type="match status" value="1"/>
</dbReference>
<evidence type="ECO:0000256" key="3">
    <source>
        <dbReference type="SAM" id="MobiDB-lite"/>
    </source>
</evidence>
<dbReference type="Pfam" id="PF00630">
    <property type="entry name" value="Filamin"/>
    <property type="match status" value="3"/>
</dbReference>
<dbReference type="InterPro" id="IPR001298">
    <property type="entry name" value="Filamin/ABP280_rpt"/>
</dbReference>
<feature type="region of interest" description="Disordered" evidence="3">
    <location>
        <begin position="917"/>
        <end position="949"/>
    </location>
</feature>
<dbReference type="AlphaFoldDB" id="A0A7S4B3Y2"/>
<dbReference type="Gene3D" id="2.60.40.10">
    <property type="entry name" value="Immunoglobulins"/>
    <property type="match status" value="5"/>
</dbReference>
<dbReference type="EMBL" id="HBIZ01009793">
    <property type="protein sequence ID" value="CAE0753178.1"/>
    <property type="molecule type" value="Transcribed_RNA"/>
</dbReference>
<feature type="repeat" description="Filamin" evidence="2">
    <location>
        <begin position="609"/>
        <end position="717"/>
    </location>
</feature>
<sequence>MDSMVPNSLPNTEVELRNGEGVKSLHRRRSAPMLSVITPSDARGDDVRLVRKAESARKLSHQGFQSPQRWPTEPRCYSASKAGSVGTLNRQWSSSSRLSLAASPMKNSADAATCYATGDGLRVQYLRCAASFTLVAADGAGERLSTGCVPFSVRIHGPSHVFPKLADKGDGTYSCEWVVPPISGTYLISVTLDGKHIRGSPFSSVATAAGASGGNSKVFIATEGRAQPLRALEARAGEETGFCFTLADAGGADVAREALYVRLQRVGDSIAPPLMKRKSSAGASPRRFEHRVDEIVGEIKRFACSMAARDEMGNGGAEVNAEEITPKLAVESAGELAGGLEGQLAPDAASQESVAYRAHFSVEDAGDYLVHVKLKRSGEALVDSPLSLRVVAAAAAAAGTHALSSAPPLLCKAGERASVRFATKDMFGNKCLDGGAPFVVQSEGDISCEIIDLADGSYEVGWRGERSGVHAINIMLNGEHVPSSPLHVRVTNAEMAPTRCVVSSGGLTHIVAGKEIKFEVRCADAFGNRITDASQLDGWRFVLAQDVHGEVRGLELSTGRWSEETQTFVLRYTSTLSGRMNLRVLAISNEDAVEVPHSASTLNIVSAETAAEHTEILDAQVHGDREVAADDGSTIVVRCADKFGNLCAPSAAQALTATLRSPSGAESALDLEPISILGSPDGSSFQIQLAPTAVGTHRLCVMLDGEEVVGSPLNLNVSAGRAAAKASLLTRLSNAVTARQPACFSVQPCDAFGNLIRNCESASAIHLAARVDGPAKVKCSIEPNTDGSFTVSAQTQMSGEYRLSVTMNGELLPDCPLSFAVLPCVESTQLRRLSSVSSVASNMRISTGDCAIPSNLETISPGRGCTSPRSRPAASPRSPRKHFVKSESQTTVRSRPASIDLGAASVDLAQSGLASPLVKNESKIPSPQKIQSSSPRTKPASGPNSLHTSKCFNFGIHESKIPSPKKLMSPTSTTAACTA</sequence>
<accession>A0A7S4B3Y2</accession>
<feature type="repeat" description="Filamin" evidence="2">
    <location>
        <begin position="714"/>
        <end position="821"/>
    </location>
</feature>
<dbReference type="PANTHER" id="PTHR38537">
    <property type="entry name" value="JITTERBUG, ISOFORM N"/>
    <property type="match status" value="1"/>
</dbReference>
<gene>
    <name evidence="4" type="ORF">PCAR00345_LOCUS5765</name>
</gene>
<dbReference type="SMART" id="SM00557">
    <property type="entry name" value="IG_FLMN"/>
    <property type="match status" value="4"/>
</dbReference>
<dbReference type="GO" id="GO:0051015">
    <property type="term" value="F:actin filament binding"/>
    <property type="evidence" value="ECO:0007669"/>
    <property type="project" value="InterPro"/>
</dbReference>
<evidence type="ECO:0000256" key="1">
    <source>
        <dbReference type="ARBA" id="ARBA00022737"/>
    </source>
</evidence>
<evidence type="ECO:0000256" key="2">
    <source>
        <dbReference type="PROSITE-ProRule" id="PRU00087"/>
    </source>
</evidence>
<dbReference type="InterPro" id="IPR013783">
    <property type="entry name" value="Ig-like_fold"/>
</dbReference>
<protein>
    <recommendedName>
        <fullName evidence="5">Ig-like domain-containing protein</fullName>
    </recommendedName>
</protein>
<dbReference type="InterPro" id="IPR017868">
    <property type="entry name" value="Filamin/ABP280_repeat-like"/>
</dbReference>
<feature type="repeat" description="Filamin" evidence="2">
    <location>
        <begin position="449"/>
        <end position="490"/>
    </location>
</feature>